<accession>A0A3G3BYM4</accession>
<feature type="domain" description="HNH nuclease" evidence="1">
    <location>
        <begin position="58"/>
        <end position="101"/>
    </location>
</feature>
<dbReference type="InterPro" id="IPR016177">
    <property type="entry name" value="DNA-bd_dom_sf"/>
</dbReference>
<keyword evidence="3" id="KW-1185">Reference proteome</keyword>
<gene>
    <name evidence="2" type="ORF">Pylas_052</name>
</gene>
<keyword evidence="2" id="KW-0255">Endonuclease</keyword>
<dbReference type="EMBL" id="MH899585">
    <property type="protein sequence ID" value="AYP69306.1"/>
    <property type="molecule type" value="Genomic_DNA"/>
</dbReference>
<reference evidence="3" key="1">
    <citation type="submission" date="2018-09" db="EMBL/GenBank/DDBJ databases">
        <title>Complete genome of Klebsiella pneumoniae phage Pylas.</title>
        <authorList>
            <person name="Powell J.E."/>
            <person name="Lessor L."/>
            <person name="O'Leary C.J."/>
            <person name="Liu M."/>
        </authorList>
    </citation>
    <scope>NUCLEOTIDE SEQUENCE [LARGE SCALE GENOMIC DNA]</scope>
</reference>
<dbReference type="GO" id="GO:0004519">
    <property type="term" value="F:endonuclease activity"/>
    <property type="evidence" value="ECO:0007669"/>
    <property type="project" value="UniProtKB-KW"/>
</dbReference>
<evidence type="ECO:0000313" key="3">
    <source>
        <dbReference type="Proteomes" id="UP000278488"/>
    </source>
</evidence>
<dbReference type="Proteomes" id="UP000278488">
    <property type="component" value="Segment"/>
</dbReference>
<evidence type="ECO:0000313" key="2">
    <source>
        <dbReference type="EMBL" id="AYP69306.1"/>
    </source>
</evidence>
<name>A0A3G3BYM4_9CAUD</name>
<evidence type="ECO:0000259" key="1">
    <source>
        <dbReference type="Pfam" id="PF13392"/>
    </source>
</evidence>
<dbReference type="Pfam" id="PF13392">
    <property type="entry name" value="HNH_3"/>
    <property type="match status" value="1"/>
</dbReference>
<dbReference type="GO" id="GO:0003677">
    <property type="term" value="F:DNA binding"/>
    <property type="evidence" value="ECO:0007669"/>
    <property type="project" value="InterPro"/>
</dbReference>
<organism evidence="2 3">
    <name type="scientific">Klebsiella phage Pylas</name>
    <dbReference type="NCBI Taxonomy" id="2419682"/>
    <lineage>
        <taxon>Viruses</taxon>
        <taxon>Duplodnaviria</taxon>
        <taxon>Heunggongvirae</taxon>
        <taxon>Uroviricota</taxon>
        <taxon>Caudoviricetes</taxon>
        <taxon>Schitoviridae</taxon>
        <taxon>Humphriesvirinae</taxon>
        <taxon>Pylasvirus</taxon>
        <taxon>Pylasvirus pylas</taxon>
    </lineage>
</organism>
<dbReference type="SUPFAM" id="SSF54171">
    <property type="entry name" value="DNA-binding domain"/>
    <property type="match status" value="1"/>
</dbReference>
<dbReference type="InterPro" id="IPR003615">
    <property type="entry name" value="HNH_nuc"/>
</dbReference>
<sequence length="172" mass="19634">MKGIPPVEYFHENLIYDPLTGYFYWKTNRVNGKGRAGDRCEQLDSKGYYQIKLNGVKYLAHRVAIYMTENVWPDGLIDHKDRITTNNAYLNLRKASQMENAFNAKLNKANSSGVKGVRLRKGRYITYVTKDGKQYSAGSFSTLTEAAQAVAELRQKLHGQFANHIQLELPLE</sequence>
<keyword evidence="2" id="KW-0540">Nuclease</keyword>
<proteinExistence type="predicted"/>
<protein>
    <submittedName>
        <fullName evidence="2">HNH endonuclease</fullName>
    </submittedName>
</protein>
<dbReference type="SUPFAM" id="SSF54060">
    <property type="entry name" value="His-Me finger endonucleases"/>
    <property type="match status" value="1"/>
</dbReference>
<dbReference type="Gene3D" id="3.90.75.20">
    <property type="match status" value="1"/>
</dbReference>
<dbReference type="InterPro" id="IPR044925">
    <property type="entry name" value="His-Me_finger_sf"/>
</dbReference>
<keyword evidence="2" id="KW-0378">Hydrolase</keyword>